<dbReference type="EMBL" id="JACOIJ010000050">
    <property type="protein sequence ID" value="MBD1431004.1"/>
    <property type="molecule type" value="Genomic_DNA"/>
</dbReference>
<feature type="domain" description="Protochlamydia outer membrane protein" evidence="2">
    <location>
        <begin position="50"/>
        <end position="302"/>
    </location>
</feature>
<evidence type="ECO:0000256" key="1">
    <source>
        <dbReference type="SAM" id="SignalP"/>
    </source>
</evidence>
<dbReference type="InterPro" id="IPR020080">
    <property type="entry name" value="OM_adhesin/peptidase_omptin"/>
</dbReference>
<keyword evidence="1" id="KW-0732">Signal</keyword>
<protein>
    <recommendedName>
        <fullName evidence="2">Protochlamydia outer membrane protein domain-containing protein</fullName>
    </recommendedName>
</protein>
<dbReference type="SUPFAM" id="SSF69917">
    <property type="entry name" value="OMPT-like"/>
    <property type="match status" value="1"/>
</dbReference>
<sequence length="312" mass="35846">MQKSILIGLLIFWVNMSSAQNVQPYDKTDKTTFSIEPQVGYSISKSSFNIAGNEMGRNPNIYSELIWDPTNAVEYGVALKLSRKNISFKTDFLFNKTLSGNVTDFDYDGDNRTLPFTELYLSNHKGSGYSIKIQPGYDVSRNENLSLVTYLSFDYTNRSLYLLNDRDWRSNDRNYIPGLNSYYKYKFPNYGLGIALDYKLSSRWSTQIAAEGYLSRYYAYGHWNLIEDFEKPISYEHKGNGKKISTLLGLSYAINSNVNVGISYDLNHFNISNGKDYLYSKSEGVLKTRLNEANETKHAFLLNLRYSLPFTN</sequence>
<dbReference type="Proteomes" id="UP000651271">
    <property type="component" value="Unassembled WGS sequence"/>
</dbReference>
<accession>A0ABR7YI60</accession>
<evidence type="ECO:0000313" key="4">
    <source>
        <dbReference type="Proteomes" id="UP000651271"/>
    </source>
</evidence>
<feature type="chain" id="PRO_5046855556" description="Protochlamydia outer membrane protein domain-containing protein" evidence="1">
    <location>
        <begin position="20"/>
        <end position="312"/>
    </location>
</feature>
<gene>
    <name evidence="3" type="ORF">H8B04_15845</name>
</gene>
<evidence type="ECO:0000313" key="3">
    <source>
        <dbReference type="EMBL" id="MBD1431004.1"/>
    </source>
</evidence>
<evidence type="ECO:0000259" key="2">
    <source>
        <dbReference type="Pfam" id="PF17251"/>
    </source>
</evidence>
<keyword evidence="4" id="KW-1185">Reference proteome</keyword>
<reference evidence="3 4" key="1">
    <citation type="submission" date="2020-08" db="EMBL/GenBank/DDBJ databases">
        <title>Sphingobacterium sp. DN04309 isolated from aquaculture water.</title>
        <authorList>
            <person name="Zhang M."/>
        </authorList>
    </citation>
    <scope>NUCLEOTIDE SEQUENCE [LARGE SCALE GENOMIC DNA]</scope>
    <source>
        <strain evidence="3 4">DN04309</strain>
    </source>
</reference>
<feature type="signal peptide" evidence="1">
    <location>
        <begin position="1"/>
        <end position="19"/>
    </location>
</feature>
<dbReference type="InterPro" id="IPR035163">
    <property type="entry name" value="Pom"/>
</dbReference>
<organism evidence="3 4">
    <name type="scientific">Sphingobacterium litopenaei</name>
    <dbReference type="NCBI Taxonomy" id="2763500"/>
    <lineage>
        <taxon>Bacteria</taxon>
        <taxon>Pseudomonadati</taxon>
        <taxon>Bacteroidota</taxon>
        <taxon>Sphingobacteriia</taxon>
        <taxon>Sphingobacteriales</taxon>
        <taxon>Sphingobacteriaceae</taxon>
        <taxon>Sphingobacterium</taxon>
    </lineage>
</organism>
<name>A0ABR7YI60_9SPHI</name>
<dbReference type="Gene3D" id="2.40.128.90">
    <property type="entry name" value="OMPT-like"/>
    <property type="match status" value="1"/>
</dbReference>
<comment type="caution">
    <text evidence="3">The sequence shown here is derived from an EMBL/GenBank/DDBJ whole genome shotgun (WGS) entry which is preliminary data.</text>
</comment>
<dbReference type="Pfam" id="PF17251">
    <property type="entry name" value="Pom"/>
    <property type="match status" value="1"/>
</dbReference>
<dbReference type="InterPro" id="IPR053724">
    <property type="entry name" value="OMP_A26_sf"/>
</dbReference>
<dbReference type="RefSeq" id="WP_190302977.1">
    <property type="nucleotide sequence ID" value="NZ_JACOIJ010000050.1"/>
</dbReference>
<proteinExistence type="predicted"/>